<evidence type="ECO:0000256" key="1">
    <source>
        <dbReference type="SAM" id="MobiDB-lite"/>
    </source>
</evidence>
<dbReference type="STRING" id="1590841.A0A2R6PWJ4"/>
<feature type="region of interest" description="Disordered" evidence="1">
    <location>
        <begin position="110"/>
        <end position="146"/>
    </location>
</feature>
<name>A0A2R6PWJ4_ACTCC</name>
<dbReference type="FunCoup" id="A0A2R6PWJ4">
    <property type="interactions" value="1"/>
</dbReference>
<dbReference type="Gramene" id="PSR98045">
    <property type="protein sequence ID" value="PSR98045"/>
    <property type="gene ID" value="CEY00_Acc24636"/>
</dbReference>
<proteinExistence type="predicted"/>
<comment type="caution">
    <text evidence="2">The sequence shown here is derived from an EMBL/GenBank/DDBJ whole genome shotgun (WGS) entry which is preliminary data.</text>
</comment>
<reference evidence="2 3" key="1">
    <citation type="submission" date="2017-07" db="EMBL/GenBank/DDBJ databases">
        <title>An improved, manually edited Actinidia chinensis var. chinensis (kiwifruit) genome highlights the challenges associated with draft genomes and gene prediction in plants.</title>
        <authorList>
            <person name="Pilkington S."/>
            <person name="Crowhurst R."/>
            <person name="Hilario E."/>
            <person name="Nardozza S."/>
            <person name="Fraser L."/>
            <person name="Peng Y."/>
            <person name="Gunaseelan K."/>
            <person name="Simpson R."/>
            <person name="Tahir J."/>
            <person name="Deroles S."/>
            <person name="Templeton K."/>
            <person name="Luo Z."/>
            <person name="Davy M."/>
            <person name="Cheng C."/>
            <person name="Mcneilage M."/>
            <person name="Scaglione D."/>
            <person name="Liu Y."/>
            <person name="Zhang Q."/>
            <person name="Datson P."/>
            <person name="De Silva N."/>
            <person name="Gardiner S."/>
            <person name="Bassett H."/>
            <person name="Chagne D."/>
            <person name="Mccallum J."/>
            <person name="Dzierzon H."/>
            <person name="Deng C."/>
            <person name="Wang Y.-Y."/>
            <person name="Barron N."/>
            <person name="Manako K."/>
            <person name="Bowen J."/>
            <person name="Foster T."/>
            <person name="Erridge Z."/>
            <person name="Tiffin H."/>
            <person name="Waite C."/>
            <person name="Davies K."/>
            <person name="Grierson E."/>
            <person name="Laing W."/>
            <person name="Kirk R."/>
            <person name="Chen X."/>
            <person name="Wood M."/>
            <person name="Montefiori M."/>
            <person name="Brummell D."/>
            <person name="Schwinn K."/>
            <person name="Catanach A."/>
            <person name="Fullerton C."/>
            <person name="Li D."/>
            <person name="Meiyalaghan S."/>
            <person name="Nieuwenhuizen N."/>
            <person name="Read N."/>
            <person name="Prakash R."/>
            <person name="Hunter D."/>
            <person name="Zhang H."/>
            <person name="Mckenzie M."/>
            <person name="Knabel M."/>
            <person name="Harris A."/>
            <person name="Allan A."/>
            <person name="Chen A."/>
            <person name="Janssen B."/>
            <person name="Plunkett B."/>
            <person name="Dwamena C."/>
            <person name="Voogd C."/>
            <person name="Leif D."/>
            <person name="Lafferty D."/>
            <person name="Souleyre E."/>
            <person name="Varkonyi-Gasic E."/>
            <person name="Gambi F."/>
            <person name="Hanley J."/>
            <person name="Yao J.-L."/>
            <person name="Cheung J."/>
            <person name="David K."/>
            <person name="Warren B."/>
            <person name="Marsh K."/>
            <person name="Snowden K."/>
            <person name="Lin-Wang K."/>
            <person name="Brian L."/>
            <person name="Martinez-Sanchez M."/>
            <person name="Wang M."/>
            <person name="Ileperuma N."/>
            <person name="Macnee N."/>
            <person name="Campin R."/>
            <person name="Mcatee P."/>
            <person name="Drummond R."/>
            <person name="Espley R."/>
            <person name="Ireland H."/>
            <person name="Wu R."/>
            <person name="Atkinson R."/>
            <person name="Karunairetnam S."/>
            <person name="Bulley S."/>
            <person name="Chunkath S."/>
            <person name="Hanley Z."/>
            <person name="Storey R."/>
            <person name="Thrimawithana A."/>
            <person name="Thomson S."/>
            <person name="David C."/>
            <person name="Testolin R."/>
        </authorList>
    </citation>
    <scope>NUCLEOTIDE SEQUENCE [LARGE SCALE GENOMIC DNA]</scope>
    <source>
        <strain evidence="3">cv. Red5</strain>
        <tissue evidence="2">Young leaf</tissue>
    </source>
</reference>
<gene>
    <name evidence="2" type="ORF">CEY00_Acc24636</name>
</gene>
<protein>
    <submittedName>
        <fullName evidence="2">Nuclear valosin-containing protein</fullName>
    </submittedName>
</protein>
<dbReference type="PANTHER" id="PTHR37725:SF1">
    <property type="match status" value="1"/>
</dbReference>
<dbReference type="OMA" id="HRVYEEL"/>
<organism evidence="2 3">
    <name type="scientific">Actinidia chinensis var. chinensis</name>
    <name type="common">Chinese soft-hair kiwi</name>
    <dbReference type="NCBI Taxonomy" id="1590841"/>
    <lineage>
        <taxon>Eukaryota</taxon>
        <taxon>Viridiplantae</taxon>
        <taxon>Streptophyta</taxon>
        <taxon>Embryophyta</taxon>
        <taxon>Tracheophyta</taxon>
        <taxon>Spermatophyta</taxon>
        <taxon>Magnoliopsida</taxon>
        <taxon>eudicotyledons</taxon>
        <taxon>Gunneridae</taxon>
        <taxon>Pentapetalae</taxon>
        <taxon>asterids</taxon>
        <taxon>Ericales</taxon>
        <taxon>Actinidiaceae</taxon>
        <taxon>Actinidia</taxon>
    </lineage>
</organism>
<feature type="compositionally biased region" description="Gly residues" evidence="1">
    <location>
        <begin position="126"/>
        <end position="140"/>
    </location>
</feature>
<accession>A0A2R6PWJ4</accession>
<dbReference type="InParanoid" id="A0A2R6PWJ4"/>
<dbReference type="AlphaFoldDB" id="A0A2R6PWJ4"/>
<dbReference type="OrthoDB" id="1623146at2759"/>
<evidence type="ECO:0000313" key="3">
    <source>
        <dbReference type="Proteomes" id="UP000241394"/>
    </source>
</evidence>
<dbReference type="PANTHER" id="PTHR37725">
    <property type="match status" value="1"/>
</dbReference>
<sequence length="146" mass="16511">MESNSSNSHAFPQEEIIFHGENSHGGEKVHLVRWKSGKSVDPRLLTLLKFFEELFLERREFFGKIFPVNHPEFEELFRKIGVALSKKDEKKVRALQRSVSLDLGRDSAQRLQRFKVRTPDVATGSQQGGTTGQGSQGGQGQESKKK</sequence>
<evidence type="ECO:0000313" key="2">
    <source>
        <dbReference type="EMBL" id="PSR98045.1"/>
    </source>
</evidence>
<dbReference type="Proteomes" id="UP000241394">
    <property type="component" value="Chromosome LG22"/>
</dbReference>
<reference evidence="3" key="2">
    <citation type="journal article" date="2018" name="BMC Genomics">
        <title>A manually annotated Actinidia chinensis var. chinensis (kiwifruit) genome highlights the challenges associated with draft genomes and gene prediction in plants.</title>
        <authorList>
            <person name="Pilkington S.M."/>
            <person name="Crowhurst R."/>
            <person name="Hilario E."/>
            <person name="Nardozza S."/>
            <person name="Fraser L."/>
            <person name="Peng Y."/>
            <person name="Gunaseelan K."/>
            <person name="Simpson R."/>
            <person name="Tahir J."/>
            <person name="Deroles S.C."/>
            <person name="Templeton K."/>
            <person name="Luo Z."/>
            <person name="Davy M."/>
            <person name="Cheng C."/>
            <person name="McNeilage M."/>
            <person name="Scaglione D."/>
            <person name="Liu Y."/>
            <person name="Zhang Q."/>
            <person name="Datson P."/>
            <person name="De Silva N."/>
            <person name="Gardiner S.E."/>
            <person name="Bassett H."/>
            <person name="Chagne D."/>
            <person name="McCallum J."/>
            <person name="Dzierzon H."/>
            <person name="Deng C."/>
            <person name="Wang Y.Y."/>
            <person name="Barron L."/>
            <person name="Manako K."/>
            <person name="Bowen J."/>
            <person name="Foster T.M."/>
            <person name="Erridge Z.A."/>
            <person name="Tiffin H."/>
            <person name="Waite C.N."/>
            <person name="Davies K.M."/>
            <person name="Grierson E.P."/>
            <person name="Laing W.A."/>
            <person name="Kirk R."/>
            <person name="Chen X."/>
            <person name="Wood M."/>
            <person name="Montefiori M."/>
            <person name="Brummell D.A."/>
            <person name="Schwinn K.E."/>
            <person name="Catanach A."/>
            <person name="Fullerton C."/>
            <person name="Li D."/>
            <person name="Meiyalaghan S."/>
            <person name="Nieuwenhuizen N."/>
            <person name="Read N."/>
            <person name="Prakash R."/>
            <person name="Hunter D."/>
            <person name="Zhang H."/>
            <person name="McKenzie M."/>
            <person name="Knabel M."/>
            <person name="Harris A."/>
            <person name="Allan A.C."/>
            <person name="Gleave A."/>
            <person name="Chen A."/>
            <person name="Janssen B.J."/>
            <person name="Plunkett B."/>
            <person name="Ampomah-Dwamena C."/>
            <person name="Voogd C."/>
            <person name="Leif D."/>
            <person name="Lafferty D."/>
            <person name="Souleyre E.J.F."/>
            <person name="Varkonyi-Gasic E."/>
            <person name="Gambi F."/>
            <person name="Hanley J."/>
            <person name="Yao J.L."/>
            <person name="Cheung J."/>
            <person name="David K.M."/>
            <person name="Warren B."/>
            <person name="Marsh K."/>
            <person name="Snowden K.C."/>
            <person name="Lin-Wang K."/>
            <person name="Brian L."/>
            <person name="Martinez-Sanchez M."/>
            <person name="Wang M."/>
            <person name="Ileperuma N."/>
            <person name="Macnee N."/>
            <person name="Campin R."/>
            <person name="McAtee P."/>
            <person name="Drummond R.S.M."/>
            <person name="Espley R.V."/>
            <person name="Ireland H.S."/>
            <person name="Wu R."/>
            <person name="Atkinson R.G."/>
            <person name="Karunairetnam S."/>
            <person name="Bulley S."/>
            <person name="Chunkath S."/>
            <person name="Hanley Z."/>
            <person name="Storey R."/>
            <person name="Thrimawithana A.H."/>
            <person name="Thomson S."/>
            <person name="David C."/>
            <person name="Testolin R."/>
            <person name="Huang H."/>
            <person name="Hellens R.P."/>
            <person name="Schaffer R.J."/>
        </authorList>
    </citation>
    <scope>NUCLEOTIDE SEQUENCE [LARGE SCALE GENOMIC DNA]</scope>
    <source>
        <strain evidence="3">cv. Red5</strain>
    </source>
</reference>
<dbReference type="EMBL" id="NKQK01000022">
    <property type="protein sequence ID" value="PSR98045.1"/>
    <property type="molecule type" value="Genomic_DNA"/>
</dbReference>
<keyword evidence="3" id="KW-1185">Reference proteome</keyword>